<name>A0A518FTN7_9PLAN</name>
<sequence>MNSQNRKHHAARCVDALIAQHASSLRSVRSHFWRLIYVIRDRTELLSPRLGDQSGTAPLQAERVIKACWRLACRQKQWQQIPETWSVTAENPFRQIRSLVKHLLDLYQVPDFMAPVWWADYEDNWATGLYLLLARGLSVRQYSLLYPFRVTKKMAVQFVQAPDDLSPRAALRWAQVRALGGDPRLARILISETFLREPTSDEPFWESVIRFLIQQQPISADEIVEIVHFLSQQRFEPAEKVWGKGSGDFPVQPDFSLKGRSLMSLRRHMVHWRLDLIEKGMMPPAEVDPLDYPWQRSAIGEFHCEHEGQIWSIEEVLTPRQLQIESKIMNHCVEMFLNECARRKTTIWSMKVKAGRRRRRQLTIEVLPQKKVIFEARGKNNSTPAPTVRQVLNRWAHQEGLKFSEQA</sequence>
<proteinExistence type="predicted"/>
<dbReference type="Proteomes" id="UP000320839">
    <property type="component" value="Chromosome"/>
</dbReference>
<organism evidence="1 2">
    <name type="scientific">Gimesia panareensis</name>
    <dbReference type="NCBI Taxonomy" id="2527978"/>
    <lineage>
        <taxon>Bacteria</taxon>
        <taxon>Pseudomonadati</taxon>
        <taxon>Planctomycetota</taxon>
        <taxon>Planctomycetia</taxon>
        <taxon>Planctomycetales</taxon>
        <taxon>Planctomycetaceae</taxon>
        <taxon>Gimesia</taxon>
    </lineage>
</organism>
<evidence type="ECO:0000313" key="2">
    <source>
        <dbReference type="Proteomes" id="UP000320839"/>
    </source>
</evidence>
<dbReference type="RefSeq" id="WP_197994678.1">
    <property type="nucleotide sequence ID" value="NZ_CP036317.1"/>
</dbReference>
<evidence type="ECO:0008006" key="3">
    <source>
        <dbReference type="Google" id="ProtNLM"/>
    </source>
</evidence>
<dbReference type="AlphaFoldDB" id="A0A518FTN7"/>
<evidence type="ECO:0000313" key="1">
    <source>
        <dbReference type="EMBL" id="QDV19645.1"/>
    </source>
</evidence>
<reference evidence="1 2" key="1">
    <citation type="submission" date="2019-02" db="EMBL/GenBank/DDBJ databases">
        <title>Deep-cultivation of Planctomycetes and their phenomic and genomic characterization uncovers novel biology.</title>
        <authorList>
            <person name="Wiegand S."/>
            <person name="Jogler M."/>
            <person name="Boedeker C."/>
            <person name="Pinto D."/>
            <person name="Vollmers J."/>
            <person name="Rivas-Marin E."/>
            <person name="Kohn T."/>
            <person name="Peeters S.H."/>
            <person name="Heuer A."/>
            <person name="Rast P."/>
            <person name="Oberbeckmann S."/>
            <person name="Bunk B."/>
            <person name="Jeske O."/>
            <person name="Meyerdierks A."/>
            <person name="Storesund J.E."/>
            <person name="Kallscheuer N."/>
            <person name="Luecker S."/>
            <person name="Lage O.M."/>
            <person name="Pohl T."/>
            <person name="Merkel B.J."/>
            <person name="Hornburger P."/>
            <person name="Mueller R.-W."/>
            <person name="Bruemmer F."/>
            <person name="Labrenz M."/>
            <person name="Spormann A.M."/>
            <person name="Op den Camp H."/>
            <person name="Overmann J."/>
            <person name="Amann R."/>
            <person name="Jetten M.S.M."/>
            <person name="Mascher T."/>
            <person name="Medema M.H."/>
            <person name="Devos D.P."/>
            <person name="Kaster A.-K."/>
            <person name="Ovreas L."/>
            <person name="Rohde M."/>
            <person name="Galperin M.Y."/>
            <person name="Jogler C."/>
        </authorList>
    </citation>
    <scope>NUCLEOTIDE SEQUENCE [LARGE SCALE GENOMIC DNA]</scope>
    <source>
        <strain evidence="1 2">Pan153</strain>
    </source>
</reference>
<protein>
    <recommendedName>
        <fullName evidence="3">PcfJ-like protein</fullName>
    </recommendedName>
</protein>
<dbReference type="EMBL" id="CP036317">
    <property type="protein sequence ID" value="QDV19645.1"/>
    <property type="molecule type" value="Genomic_DNA"/>
</dbReference>
<accession>A0A518FTN7</accession>
<gene>
    <name evidence="1" type="ORF">Pan153_43110</name>
</gene>